<keyword evidence="1" id="KW-0472">Membrane</keyword>
<protein>
    <submittedName>
        <fullName evidence="3">GPI transamidase component GPI16</fullName>
    </submittedName>
</protein>
<dbReference type="InterPro" id="IPR007245">
    <property type="entry name" value="PIG-T"/>
</dbReference>
<dbReference type="OrthoDB" id="331263at2759"/>
<name>A0A9W5T9J0_BABOV</name>
<proteinExistence type="predicted"/>
<dbReference type="GO" id="GO:0042765">
    <property type="term" value="C:GPI-anchor transamidase complex"/>
    <property type="evidence" value="ECO:0007669"/>
    <property type="project" value="InterPro"/>
</dbReference>
<feature type="transmembrane region" description="Helical" evidence="1">
    <location>
        <begin position="514"/>
        <end position="533"/>
    </location>
</feature>
<accession>A0A9W5T9J0</accession>
<keyword evidence="4" id="KW-1185">Reference proteome</keyword>
<organism evidence="3 4">
    <name type="scientific">Babesia ovis</name>
    <dbReference type="NCBI Taxonomy" id="5869"/>
    <lineage>
        <taxon>Eukaryota</taxon>
        <taxon>Sar</taxon>
        <taxon>Alveolata</taxon>
        <taxon>Apicomplexa</taxon>
        <taxon>Aconoidasida</taxon>
        <taxon>Piroplasmida</taxon>
        <taxon>Babesiidae</taxon>
        <taxon>Babesia</taxon>
    </lineage>
</organism>
<keyword evidence="2" id="KW-0732">Signal</keyword>
<gene>
    <name evidence="3" type="ORF">BaOVIS_007640</name>
</gene>
<feature type="signal peptide" evidence="2">
    <location>
        <begin position="1"/>
        <end position="22"/>
    </location>
</feature>
<dbReference type="EMBL" id="BLIY01000006">
    <property type="protein sequence ID" value="GFE53360.1"/>
    <property type="molecule type" value="Genomic_DNA"/>
</dbReference>
<dbReference type="PANTHER" id="PTHR12959">
    <property type="entry name" value="GPI TRANSAMIDASE COMPONENT PIG-T-RELATED"/>
    <property type="match status" value="1"/>
</dbReference>
<dbReference type="Proteomes" id="UP001057455">
    <property type="component" value="Unassembled WGS sequence"/>
</dbReference>
<feature type="chain" id="PRO_5040851853" evidence="2">
    <location>
        <begin position="23"/>
        <end position="553"/>
    </location>
</feature>
<reference evidence="3" key="1">
    <citation type="submission" date="2019-12" db="EMBL/GenBank/DDBJ databases">
        <title>Genome sequence of Babesia ovis.</title>
        <authorList>
            <person name="Yamagishi J."/>
            <person name="Sevinc F."/>
            <person name="Xuan X."/>
        </authorList>
    </citation>
    <scope>NUCLEOTIDE SEQUENCE</scope>
    <source>
        <strain evidence="3">Selcuk</strain>
    </source>
</reference>
<evidence type="ECO:0000313" key="4">
    <source>
        <dbReference type="Proteomes" id="UP001057455"/>
    </source>
</evidence>
<evidence type="ECO:0000256" key="2">
    <source>
        <dbReference type="SAM" id="SignalP"/>
    </source>
</evidence>
<keyword evidence="1" id="KW-1133">Transmembrane helix</keyword>
<dbReference type="Pfam" id="PF04113">
    <property type="entry name" value="Gpi16"/>
    <property type="match status" value="1"/>
</dbReference>
<sequence length="553" mass="63378">MFLYQFWATSILVFATCLKCEPDVVEEKLTVQPLKDGNFLYVLDVSIATGNYLRSDEQLSFPGVLMDVMAPDLAILYYKAHVEKFESTQHMGDWQDTWGKTEFEVFNHGETLWATWSEKHTLMEAYDYFETLALSLWGITGSQFYALVSRNSYVFDVSRIASVEADVPGGMKHRSLSASYSEDVFCVDNLYKWRTMMPSMGQRGLLSLVNDERAWSRSGYKGVRARMFMEESRLYLTLQFQLFVNRKHLKKGLWNIYREGKIPAILPDASKSIIEFVVPMPLEQELKQRVVFDYLDPSTHDELDATFTKLFALTENVPSWPQIPELALRVTELESTVLPVQRRVQSSLSVVVDNPTDEHRYVKFVQPLPYYILPQIHTLVFKVVGSVDNTSVQERRLLWSCTGADCFNRIKTGNTKSPEDIIPLMIYEITEYWIAFGFSTKLPKGSTLECRIDLQKNKLKFDEIDYSMHRGQLIHSGLLIHSAEPRVDDLVNFKGQIQYSKAFFSHIVLPDNTMSFNVMGAVGVIVGLLYSAVFHTATARHPLDGVTLEKKTN</sequence>
<comment type="caution">
    <text evidence="3">The sequence shown here is derived from an EMBL/GenBank/DDBJ whole genome shotgun (WGS) entry which is preliminary data.</text>
</comment>
<dbReference type="GO" id="GO:0016255">
    <property type="term" value="P:attachment of GPI anchor to protein"/>
    <property type="evidence" value="ECO:0007669"/>
    <property type="project" value="InterPro"/>
</dbReference>
<dbReference type="PANTHER" id="PTHR12959:SF11">
    <property type="entry name" value="GPI TRANSAMIDASE COMPONENT PIG-T"/>
    <property type="match status" value="1"/>
</dbReference>
<dbReference type="AlphaFoldDB" id="A0A9W5T9J0"/>
<keyword evidence="1" id="KW-0812">Transmembrane</keyword>
<evidence type="ECO:0000313" key="3">
    <source>
        <dbReference type="EMBL" id="GFE53360.1"/>
    </source>
</evidence>
<evidence type="ECO:0000256" key="1">
    <source>
        <dbReference type="SAM" id="Phobius"/>
    </source>
</evidence>